<feature type="compositionally biased region" description="Polar residues" evidence="3">
    <location>
        <begin position="354"/>
        <end position="365"/>
    </location>
</feature>
<evidence type="ECO:0000256" key="2">
    <source>
        <dbReference type="RuleBase" id="RU000682"/>
    </source>
</evidence>
<keyword evidence="6" id="KW-1185">Reference proteome</keyword>
<dbReference type="GO" id="GO:0007492">
    <property type="term" value="P:endoderm development"/>
    <property type="evidence" value="ECO:0007669"/>
    <property type="project" value="InterPro"/>
</dbReference>
<evidence type="ECO:0000313" key="6">
    <source>
        <dbReference type="Proteomes" id="UP000886611"/>
    </source>
</evidence>
<dbReference type="Pfam" id="PF00046">
    <property type="entry name" value="Homeodomain"/>
    <property type="match status" value="1"/>
</dbReference>
<sequence length="417" mass="47477">MIYNTAAAQRRLKEQTVPPGYPQNLKGVKLSHGPFQRKRTVFNKQQLAHLEKAFSVIAYPDINAKEELARITGLPVSRIQVWFQNRRRRYFQGMKQNAANDVGTVAPPEFSSIQSYSALSAAPVVTTSSTWKHKPQILEEISQNACPGISHLSVIPVSKKNLLHSTKGKKKTSDQDNSDSHHALESLLEPLPPSNVLLHKMNEAVNYAQSSHVNDYSYREHFWNYTRPSGSCVQSSPTQSYSQTSQVKSYEQTDYLMCPDWASQLDNHTHTSLNKNITTNRQLEPYTQINQQQGFSQIDQWEGYINQVEHNSQTDQSVNSSHSSLSESYTLSSQQESYSYSMNPQDYSLFSPKRNCQSRSPSENGTYEKLNTVDQTVPDQQEQILLWDDLEQENSLSPITNYLLDVYSSLQYSDFSL</sequence>
<evidence type="ECO:0000259" key="4">
    <source>
        <dbReference type="PROSITE" id="PS50071"/>
    </source>
</evidence>
<dbReference type="GO" id="GO:0002244">
    <property type="term" value="P:hematopoietic progenitor cell differentiation"/>
    <property type="evidence" value="ECO:0007669"/>
    <property type="project" value="InterPro"/>
</dbReference>
<feature type="DNA-binding region" description="Homeobox" evidence="1">
    <location>
        <begin position="35"/>
        <end position="94"/>
    </location>
</feature>
<dbReference type="PANTHER" id="PTHR47656">
    <property type="entry name" value="HOMEOBOX PROTEIN MIXL"/>
    <property type="match status" value="1"/>
</dbReference>
<feature type="domain" description="Homeobox" evidence="4">
    <location>
        <begin position="33"/>
        <end position="93"/>
    </location>
</feature>
<dbReference type="AlphaFoldDB" id="A0A8X7X0H5"/>
<dbReference type="Gene3D" id="1.10.10.60">
    <property type="entry name" value="Homeodomain-like"/>
    <property type="match status" value="1"/>
</dbReference>
<evidence type="ECO:0000256" key="1">
    <source>
        <dbReference type="PROSITE-ProRule" id="PRU00108"/>
    </source>
</evidence>
<dbReference type="SUPFAM" id="SSF46689">
    <property type="entry name" value="Homeodomain-like"/>
    <property type="match status" value="1"/>
</dbReference>
<evidence type="ECO:0000313" key="5">
    <source>
        <dbReference type="EMBL" id="KAG2458916.1"/>
    </source>
</evidence>
<dbReference type="GO" id="GO:0005634">
    <property type="term" value="C:nucleus"/>
    <property type="evidence" value="ECO:0007669"/>
    <property type="project" value="UniProtKB-SubCell"/>
</dbReference>
<dbReference type="CDD" id="cd00086">
    <property type="entry name" value="homeodomain"/>
    <property type="match status" value="1"/>
</dbReference>
<keyword evidence="1 2" id="KW-0238">DNA-binding</keyword>
<name>A0A8X7X0H5_POLSE</name>
<organism evidence="5 6">
    <name type="scientific">Polypterus senegalus</name>
    <name type="common">Senegal bichir</name>
    <dbReference type="NCBI Taxonomy" id="55291"/>
    <lineage>
        <taxon>Eukaryota</taxon>
        <taxon>Metazoa</taxon>
        <taxon>Chordata</taxon>
        <taxon>Craniata</taxon>
        <taxon>Vertebrata</taxon>
        <taxon>Euteleostomi</taxon>
        <taxon>Actinopterygii</taxon>
        <taxon>Polypteriformes</taxon>
        <taxon>Polypteridae</taxon>
        <taxon>Polypterus</taxon>
    </lineage>
</organism>
<dbReference type="PROSITE" id="PS50071">
    <property type="entry name" value="HOMEOBOX_2"/>
    <property type="match status" value="1"/>
</dbReference>
<feature type="non-terminal residue" evidence="5">
    <location>
        <position position="417"/>
    </location>
</feature>
<dbReference type="EMBL" id="JAATIS010005477">
    <property type="protein sequence ID" value="KAG2458916.1"/>
    <property type="molecule type" value="Genomic_DNA"/>
</dbReference>
<evidence type="ECO:0000256" key="3">
    <source>
        <dbReference type="SAM" id="MobiDB-lite"/>
    </source>
</evidence>
<comment type="caution">
    <text evidence="5">The sequence shown here is derived from an EMBL/GenBank/DDBJ whole genome shotgun (WGS) entry which is preliminary data.</text>
</comment>
<feature type="region of interest" description="Disordered" evidence="3">
    <location>
        <begin position="354"/>
        <end position="375"/>
    </location>
</feature>
<comment type="subcellular location">
    <subcellularLocation>
        <location evidence="1 2">Nucleus</location>
    </subcellularLocation>
</comment>
<accession>A0A8X7X0H5</accession>
<dbReference type="Proteomes" id="UP000886611">
    <property type="component" value="Unassembled WGS sequence"/>
</dbReference>
<keyword evidence="1 2" id="KW-0371">Homeobox</keyword>
<dbReference type="InterPro" id="IPR009057">
    <property type="entry name" value="Homeodomain-like_sf"/>
</dbReference>
<protein>
    <submittedName>
        <fullName evidence="5">SEBOX protein</fullName>
    </submittedName>
</protein>
<proteinExistence type="predicted"/>
<gene>
    <name evidence="5" type="primary">Sebox_0</name>
    <name evidence="5" type="ORF">GTO96_0019647</name>
</gene>
<keyword evidence="1 2" id="KW-0539">Nucleus</keyword>
<reference evidence="5 6" key="1">
    <citation type="journal article" date="2021" name="Cell">
        <title>Tracing the genetic footprints of vertebrate landing in non-teleost ray-finned fishes.</title>
        <authorList>
            <person name="Bi X."/>
            <person name="Wang K."/>
            <person name="Yang L."/>
            <person name="Pan H."/>
            <person name="Jiang H."/>
            <person name="Wei Q."/>
            <person name="Fang M."/>
            <person name="Yu H."/>
            <person name="Zhu C."/>
            <person name="Cai Y."/>
            <person name="He Y."/>
            <person name="Gan X."/>
            <person name="Zeng H."/>
            <person name="Yu D."/>
            <person name="Zhu Y."/>
            <person name="Jiang H."/>
            <person name="Qiu Q."/>
            <person name="Yang H."/>
            <person name="Zhang Y.E."/>
            <person name="Wang W."/>
            <person name="Zhu M."/>
            <person name="He S."/>
            <person name="Zhang G."/>
        </authorList>
    </citation>
    <scope>NUCLEOTIDE SEQUENCE [LARGE SCALE GENOMIC DNA]</scope>
    <source>
        <strain evidence="5">Bchr_013</strain>
    </source>
</reference>
<dbReference type="PANTHER" id="PTHR47656:SF1">
    <property type="entry name" value="HOMEOBOX PROTEIN MIXL1"/>
    <property type="match status" value="1"/>
</dbReference>
<dbReference type="SMART" id="SM00389">
    <property type="entry name" value="HOX"/>
    <property type="match status" value="1"/>
</dbReference>
<dbReference type="InterPro" id="IPR042917">
    <property type="entry name" value="MIXL1"/>
</dbReference>
<feature type="non-terminal residue" evidence="5">
    <location>
        <position position="1"/>
    </location>
</feature>
<dbReference type="GO" id="GO:0001228">
    <property type="term" value="F:DNA-binding transcription activator activity, RNA polymerase II-specific"/>
    <property type="evidence" value="ECO:0007669"/>
    <property type="project" value="InterPro"/>
</dbReference>
<dbReference type="GO" id="GO:0003677">
    <property type="term" value="F:DNA binding"/>
    <property type="evidence" value="ECO:0007669"/>
    <property type="project" value="UniProtKB-UniRule"/>
</dbReference>
<dbReference type="InterPro" id="IPR001356">
    <property type="entry name" value="HD"/>
</dbReference>